<gene>
    <name evidence="1" type="ORF">N478_03880</name>
</gene>
<dbReference type="RefSeq" id="WP_063382186.1">
    <property type="nucleotide sequence ID" value="NZ_AUXX01000034.1"/>
</dbReference>
<comment type="caution">
    <text evidence="1">The sequence shown here is derived from an EMBL/GenBank/DDBJ whole genome shotgun (WGS) entry which is preliminary data.</text>
</comment>
<evidence type="ECO:0000313" key="1">
    <source>
        <dbReference type="EMBL" id="KZN63403.1"/>
    </source>
</evidence>
<name>A0A162C7F4_9GAMM</name>
<dbReference type="PATRIC" id="fig|1365257.3.peg.3809"/>
<dbReference type="AlphaFoldDB" id="A0A162C7F4"/>
<dbReference type="Proteomes" id="UP000076661">
    <property type="component" value="Unassembled WGS sequence"/>
</dbReference>
<organism evidence="1 2">
    <name type="scientific">Pseudoalteromonas luteoviolacea S4060-1</name>
    <dbReference type="NCBI Taxonomy" id="1365257"/>
    <lineage>
        <taxon>Bacteria</taxon>
        <taxon>Pseudomonadati</taxon>
        <taxon>Pseudomonadota</taxon>
        <taxon>Gammaproteobacteria</taxon>
        <taxon>Alteromonadales</taxon>
        <taxon>Pseudoalteromonadaceae</taxon>
        <taxon>Pseudoalteromonas</taxon>
    </lineage>
</organism>
<accession>A0A162C7F4</accession>
<reference evidence="1 2" key="1">
    <citation type="submission" date="2013-07" db="EMBL/GenBank/DDBJ databases">
        <title>Comparative Genomic and Metabolomic Analysis of Twelve Strains of Pseudoalteromonas luteoviolacea.</title>
        <authorList>
            <person name="Vynne N.G."/>
            <person name="Mansson M."/>
            <person name="Gram L."/>
        </authorList>
    </citation>
    <scope>NUCLEOTIDE SEQUENCE [LARGE SCALE GENOMIC DNA]</scope>
    <source>
        <strain evidence="1 2">S4060-1</strain>
    </source>
</reference>
<proteinExistence type="predicted"/>
<dbReference type="EMBL" id="AUXX01000034">
    <property type="protein sequence ID" value="KZN63403.1"/>
    <property type="molecule type" value="Genomic_DNA"/>
</dbReference>
<evidence type="ECO:0000313" key="2">
    <source>
        <dbReference type="Proteomes" id="UP000076661"/>
    </source>
</evidence>
<protein>
    <submittedName>
        <fullName evidence="1">Uncharacterized protein</fullName>
    </submittedName>
</protein>
<sequence length="192" mass="21372">MYRVKGFFGIFCDAVVKDQFGQAVFVSLIGNDSSLQELAAKLSLSPSTEGSIQSVTIDCDGEDFTFSASQLSQKNAQRLPESARFKGLHAFWSSKKLHPQFADDGCGYVLFNPITETDKSLNLKLWNAIRQVSKIPLLDKWQSLFLQIAKEREWVKELEARGKVNALEVCLPPFEELADAISHLVVSGTLTK</sequence>